<dbReference type="GO" id="GO:0006281">
    <property type="term" value="P:DNA repair"/>
    <property type="evidence" value="ECO:0007669"/>
    <property type="project" value="TreeGrafter"/>
</dbReference>
<dbReference type="OrthoDB" id="310853at2759"/>
<feature type="region of interest" description="Disordered" evidence="8">
    <location>
        <begin position="567"/>
        <end position="599"/>
    </location>
</feature>
<gene>
    <name evidence="10" type="ORF">BGT96224_364</name>
    <name evidence="11" type="ORF">BGT96224V2_LOCUS4545</name>
</gene>
<evidence type="ECO:0000256" key="7">
    <source>
        <dbReference type="ARBA" id="ARBA00023306"/>
    </source>
</evidence>
<reference evidence="11" key="3">
    <citation type="submission" date="2018-07" db="EMBL/GenBank/DDBJ databases">
        <authorList>
            <person name="Quirk P.G."/>
            <person name="Krulwich T.A."/>
        </authorList>
    </citation>
    <scope>NUCLEOTIDE SEQUENCE</scope>
    <source>
        <strain evidence="11">96224</strain>
    </source>
</reference>
<keyword evidence="7" id="KW-0131">Cell cycle</keyword>
<dbReference type="GO" id="GO:0000076">
    <property type="term" value="P:DNA replication checkpoint signaling"/>
    <property type="evidence" value="ECO:0007669"/>
    <property type="project" value="TreeGrafter"/>
</dbReference>
<dbReference type="EMBL" id="UIGY01000125">
    <property type="protein sequence ID" value="SUZ11390.1"/>
    <property type="molecule type" value="Genomic_DNA"/>
</dbReference>
<dbReference type="EMBL" id="KE375096">
    <property type="protein sequence ID" value="EPQ63883.1"/>
    <property type="molecule type" value="Genomic_DNA"/>
</dbReference>
<keyword evidence="6" id="KW-0469">Meiosis</keyword>
<evidence type="ECO:0000256" key="3">
    <source>
        <dbReference type="ARBA" id="ARBA00021529"/>
    </source>
</evidence>
<keyword evidence="4" id="KW-0236">DNA replication inhibitor</keyword>
<evidence type="ECO:0000256" key="8">
    <source>
        <dbReference type="SAM" id="MobiDB-lite"/>
    </source>
</evidence>
<keyword evidence="5" id="KW-0539">Nucleus</keyword>
<dbReference type="GO" id="GO:0003677">
    <property type="term" value="F:DNA binding"/>
    <property type="evidence" value="ECO:0007669"/>
    <property type="project" value="TreeGrafter"/>
</dbReference>
<evidence type="ECO:0000259" key="9">
    <source>
        <dbReference type="Pfam" id="PF04821"/>
    </source>
</evidence>
<evidence type="ECO:0000313" key="10">
    <source>
        <dbReference type="EMBL" id="EPQ63883.1"/>
    </source>
</evidence>
<comment type="similarity">
    <text evidence="2">Belongs to the timeless family.</text>
</comment>
<evidence type="ECO:0000313" key="11">
    <source>
        <dbReference type="EMBL" id="SUZ11390.1"/>
    </source>
</evidence>
<dbReference type="PANTHER" id="PTHR22940">
    <property type="entry name" value="TIMEOUT/TIMELESS-2"/>
    <property type="match status" value="1"/>
</dbReference>
<feature type="domain" description="Timeless N-terminal" evidence="9">
    <location>
        <begin position="36"/>
        <end position="305"/>
    </location>
</feature>
<dbReference type="InterPro" id="IPR006906">
    <property type="entry name" value="Timeless_N"/>
</dbReference>
<proteinExistence type="inferred from homology"/>
<dbReference type="HOGENOM" id="CLU_004390_0_0_1"/>
<dbReference type="Proteomes" id="UP000053110">
    <property type="component" value="Unassembled WGS sequence"/>
</dbReference>
<dbReference type="InterPro" id="IPR044998">
    <property type="entry name" value="Timeless"/>
</dbReference>
<feature type="compositionally biased region" description="Polar residues" evidence="8">
    <location>
        <begin position="1124"/>
        <end position="1135"/>
    </location>
</feature>
<dbReference type="Pfam" id="PF04821">
    <property type="entry name" value="TIMELESS"/>
    <property type="match status" value="1"/>
</dbReference>
<accession>A0A061HFQ5</accession>
<dbReference type="PANTHER" id="PTHR22940:SF4">
    <property type="entry name" value="PROTEIN TIMELESS HOMOLOG"/>
    <property type="match status" value="1"/>
</dbReference>
<name>A0A061HFQ5_BLUGR</name>
<organism evidence="11">
    <name type="scientific">Blumeria graminis f. sp. tritici 96224</name>
    <dbReference type="NCBI Taxonomy" id="1268274"/>
    <lineage>
        <taxon>Eukaryota</taxon>
        <taxon>Fungi</taxon>
        <taxon>Dikarya</taxon>
        <taxon>Ascomycota</taxon>
        <taxon>Pezizomycotina</taxon>
        <taxon>Leotiomycetes</taxon>
        <taxon>Erysiphales</taxon>
        <taxon>Erysiphaceae</taxon>
        <taxon>Blumeria</taxon>
    </lineage>
</organism>
<sequence length="1171" mass="135430">MDNTDAIKNVIDPEVRAYVSSLVTALGGSGTDESGQYVLGDDALACLRDLKRWLKLYDEKANRLDVARCIAETNLVRGDLLQILATWPENATEDKIKSKVALACLELLVPLTWPIEKDPQQMSQNHHRHIPYLQIAQLQYKSSIINFDGAKILHTAIRCALPSLAESIKDRSARDEGIIKLLLYFIRNITMIAPPPNYQHDADEAEISRSTTIDAFEYQDVFHLILTVSSMMGEDFDSQDVIVMDIIFHLLKGIDAEKLFFEEEKAENEKIEEMIRLRKKEAAMLNSYKAHAPTRHNSFGTMAWMVREDARMTTISGQTAVIDSSRSLAKMDSTKRFKPARRIPKLENGLYNFYTPQVLSTSSTKHLRKFVEEFLDSSFNPLFDHIRRAIDRDTDRIMDYHLKQFFYLVNWFLQADRFRKARKVNLKGTKISSLQNSENFSLVASVLTQEMFVTLNRFMTTSYESKSWLELSASLKCFSQILLTVYDMWQSPCEQDQEIAENILNRIFYEEITHDLIASVTRTYKDQGFGYLDSITDIAHNYLRILEKYSKQNIDLQVRSKRKKRRKNRVDKLTEENELGQIESDDSEKDNEVVPQQASHDRKFDFKRFSARFTTQGCIDTFISFTTYYNDLNPLQLKRAHRFLHRIAFKDQMSVMLFRVDIIALLYKMIKGPDSLDQSSSSYREWDELIRQIMKKCIRKIRERPELFIEMLFSKTNSTAYYLEYGYAKQTYTPKPRSIVDFEVKGDKTWEQQISIVVRAMLEEKKENDLQWLKSQLYSAKSERKSWEISLKLDQPVDENFISSNLTATPRNEISEAPLISVNPDTSVRKIGMHEDGLFRLLMKLVGIVQNDNINDSKTSWVVPSSVSAEEIENSLKLIESEELSPLGVIDGQKAGDLIGVKAIKSRNSTRRLCEDDEDSDNAEENILFRHNDLSGKKVPEAGEITKKKLKSRKEDDFRKVINTHHTDIEIEARNAAKREREREKNRKIKSNLFVHDSDEETDEERDRAFFEREEKIRQRSKLAIMKDLLNAGNDTYSNVDGKPSDQNLIPIISDVEEDFDSFRNKSRKRQSSLASLDNEDEDTQLHKSLNLDSKSSVARLSHHSTGVKRQKVKDIDDEDNYSIEKNSVSSITETDFNKRSEGDDEEDSIVARPTKRRVRAGFIVESSDED</sequence>
<comment type="subcellular location">
    <subcellularLocation>
        <location evidence="1">Nucleus</location>
    </subcellularLocation>
</comment>
<evidence type="ECO:0000256" key="4">
    <source>
        <dbReference type="ARBA" id="ARBA00022880"/>
    </source>
</evidence>
<feature type="non-terminal residue" evidence="11">
    <location>
        <position position="1171"/>
    </location>
</feature>
<reference evidence="10" key="2">
    <citation type="submission" date="2013-01" db="EMBL/GenBank/DDBJ databases">
        <title>The wheat powdery mildew genome reveals unique evolution of an obligate biotroph.</title>
        <authorList>
            <person name="Oberhaensli S."/>
            <person name="Wicker T."/>
            <person name="Keller B."/>
        </authorList>
    </citation>
    <scope>NUCLEOTIDE SEQUENCE</scope>
    <source>
        <strain evidence="10">96224</strain>
    </source>
</reference>
<evidence type="ECO:0000256" key="6">
    <source>
        <dbReference type="ARBA" id="ARBA00023254"/>
    </source>
</evidence>
<evidence type="ECO:0000313" key="12">
    <source>
        <dbReference type="Proteomes" id="UP000053110"/>
    </source>
</evidence>
<evidence type="ECO:0000256" key="5">
    <source>
        <dbReference type="ARBA" id="ARBA00023242"/>
    </source>
</evidence>
<dbReference type="GO" id="GO:0043111">
    <property type="term" value="P:replication fork arrest"/>
    <property type="evidence" value="ECO:0007669"/>
    <property type="project" value="TreeGrafter"/>
</dbReference>
<dbReference type="GO" id="GO:0051321">
    <property type="term" value="P:meiotic cell cycle"/>
    <property type="evidence" value="ECO:0007669"/>
    <property type="project" value="UniProtKB-KW"/>
</dbReference>
<feature type="compositionally biased region" description="Polar residues" evidence="8">
    <location>
        <begin position="1087"/>
        <end position="1099"/>
    </location>
</feature>
<protein>
    <recommendedName>
        <fullName evidence="3">Topoisomerase 1-associated factor 1</fullName>
    </recommendedName>
</protein>
<feature type="compositionally biased region" description="Basic residues" evidence="8">
    <location>
        <begin position="1101"/>
        <end position="1112"/>
    </location>
</feature>
<evidence type="ECO:0000256" key="2">
    <source>
        <dbReference type="ARBA" id="ARBA00008174"/>
    </source>
</evidence>
<evidence type="ECO:0000256" key="1">
    <source>
        <dbReference type="ARBA" id="ARBA00004123"/>
    </source>
</evidence>
<feature type="region of interest" description="Disordered" evidence="8">
    <location>
        <begin position="1063"/>
        <end position="1153"/>
    </location>
</feature>
<dbReference type="AlphaFoldDB" id="A0A061HFQ5"/>
<reference evidence="12" key="1">
    <citation type="journal article" date="2013" name="Nat. Genet.">
        <title>The wheat powdery mildew genome shows the unique evolution of an obligate biotroph.</title>
        <authorList>
            <person name="Wicker T."/>
            <person name="Oberhaensli S."/>
            <person name="Parlange F."/>
            <person name="Buchmann J.P."/>
            <person name="Shatalina M."/>
            <person name="Roffler S."/>
            <person name="Ben-David R."/>
            <person name="Dolezel J."/>
            <person name="Simkova H."/>
            <person name="Schulze-Lefert P."/>
            <person name="Spanu P.D."/>
            <person name="Bruggmann R."/>
            <person name="Amselem J."/>
            <person name="Quesneville H."/>
            <person name="Ver Loren van Themaat E."/>
            <person name="Paape T."/>
            <person name="Shimizu K.K."/>
            <person name="Keller B."/>
        </authorList>
    </citation>
    <scope>NUCLEOTIDE SEQUENCE [LARGE SCALE GENOMIC DNA]</scope>
    <source>
        <strain evidence="12">96224</strain>
    </source>
</reference>
<dbReference type="GO" id="GO:0031298">
    <property type="term" value="C:replication fork protection complex"/>
    <property type="evidence" value="ECO:0007669"/>
    <property type="project" value="TreeGrafter"/>
</dbReference>